<dbReference type="PATRIC" id="fig|1469144.10.peg.536"/>
<organism evidence="2 3">
    <name type="scientific">Carbonactinospora thermoautotrophica</name>
    <dbReference type="NCBI Taxonomy" id="1469144"/>
    <lineage>
        <taxon>Bacteria</taxon>
        <taxon>Bacillati</taxon>
        <taxon>Actinomycetota</taxon>
        <taxon>Actinomycetes</taxon>
        <taxon>Kitasatosporales</taxon>
        <taxon>Carbonactinosporaceae</taxon>
        <taxon>Carbonactinospora</taxon>
    </lineage>
</organism>
<dbReference type="STRING" id="1469144.LI90_442"/>
<evidence type="ECO:0000313" key="3">
    <source>
        <dbReference type="Proteomes" id="UP000070188"/>
    </source>
</evidence>
<protein>
    <recommendedName>
        <fullName evidence="4">DUF4244 domain-containing protein</fullName>
    </recommendedName>
</protein>
<sequence length="45" mass="4647">MSTAEYAVGTVAAVGFAAVLYKVVTSGPILQSMQSVIQKALKVAF</sequence>
<dbReference type="AlphaFoldDB" id="A0A132MLZ6"/>
<keyword evidence="1" id="KW-0812">Transmembrane</keyword>
<feature type="transmembrane region" description="Helical" evidence="1">
    <location>
        <begin position="6"/>
        <end position="24"/>
    </location>
</feature>
<evidence type="ECO:0008006" key="4">
    <source>
        <dbReference type="Google" id="ProtNLM"/>
    </source>
</evidence>
<accession>A0A132MLZ6</accession>
<dbReference type="Pfam" id="PF14029">
    <property type="entry name" value="DUF4244"/>
    <property type="match status" value="1"/>
</dbReference>
<proteinExistence type="predicted"/>
<name>A0A132MLZ6_9ACTN</name>
<evidence type="ECO:0000256" key="1">
    <source>
        <dbReference type="SAM" id="Phobius"/>
    </source>
</evidence>
<evidence type="ECO:0000313" key="2">
    <source>
        <dbReference type="EMBL" id="KWW98813.1"/>
    </source>
</evidence>
<dbReference type="InterPro" id="IPR025338">
    <property type="entry name" value="DUF4244"/>
</dbReference>
<gene>
    <name evidence="2" type="ORF">LI90_442</name>
</gene>
<dbReference type="EMBL" id="LAXD01000001">
    <property type="protein sequence ID" value="KWW98813.1"/>
    <property type="molecule type" value="Genomic_DNA"/>
</dbReference>
<keyword evidence="1" id="KW-0472">Membrane</keyword>
<keyword evidence="1" id="KW-1133">Transmembrane helix</keyword>
<dbReference type="Proteomes" id="UP000070188">
    <property type="component" value="Unassembled WGS sequence"/>
</dbReference>
<reference evidence="3" key="1">
    <citation type="submission" date="2015-04" db="EMBL/GenBank/DDBJ databases">
        <title>Physiological reanalysis, assessment of diazotrophy, and genome sequences of multiple isolates of Streptomyces thermoautotrophicus.</title>
        <authorList>
            <person name="MacKellar D.C."/>
            <person name="Lieber L."/>
            <person name="Norman J."/>
            <person name="Bolger A."/>
            <person name="Tobin C."/>
            <person name="Murray J.W."/>
            <person name="Chang R."/>
            <person name="Ford T."/>
            <person name="Nguyen P.Q."/>
            <person name="Woodward J."/>
            <person name="Permingeat H."/>
            <person name="Joshi N.S."/>
            <person name="Silver P.A."/>
            <person name="Usadel B."/>
            <person name="Rutherford A.W."/>
            <person name="Friesen M."/>
            <person name="Prell J."/>
        </authorList>
    </citation>
    <scope>NUCLEOTIDE SEQUENCE [LARGE SCALE GENOMIC DNA]</scope>
    <source>
        <strain evidence="3">H1</strain>
    </source>
</reference>
<keyword evidence="3" id="KW-1185">Reference proteome</keyword>
<comment type="caution">
    <text evidence="2">The sequence shown here is derived from an EMBL/GenBank/DDBJ whole genome shotgun (WGS) entry which is preliminary data.</text>
</comment>